<organism evidence="2 3">
    <name type="scientific">[Mycobacterium] manitobense</name>
    <dbReference type="NCBI Taxonomy" id="190147"/>
    <lineage>
        <taxon>Bacteria</taxon>
        <taxon>Bacillati</taxon>
        <taxon>Actinomycetota</taxon>
        <taxon>Actinomycetes</taxon>
        <taxon>Mycobacteriales</taxon>
        <taxon>Mycobacteriaceae</taxon>
        <taxon>Mycolicibacterium</taxon>
    </lineage>
</organism>
<reference evidence="2" key="2">
    <citation type="journal article" date="2022" name="BMC Genomics">
        <title>Comparative genome analysis of mycobacteria focusing on tRNA and non-coding RNA.</title>
        <authorList>
            <person name="Behra P.R.K."/>
            <person name="Pettersson B.M.F."/>
            <person name="Ramesh M."/>
            <person name="Das S."/>
            <person name="Dasgupta S."/>
            <person name="Kirsebom L.A."/>
        </authorList>
    </citation>
    <scope>NUCLEOTIDE SEQUENCE</scope>
    <source>
        <strain evidence="2">DSM 44615</strain>
    </source>
</reference>
<protein>
    <submittedName>
        <fullName evidence="2">AAA family ATPase</fullName>
    </submittedName>
</protein>
<dbReference type="Gene3D" id="1.25.40.10">
    <property type="entry name" value="Tetratricopeptide repeat domain"/>
    <property type="match status" value="1"/>
</dbReference>
<comment type="caution">
    <text evidence="2">The sequence shown here is derived from an EMBL/GenBank/DDBJ whole genome shotgun (WGS) entry which is preliminary data.</text>
</comment>
<evidence type="ECO:0000259" key="1">
    <source>
        <dbReference type="SMART" id="SM00382"/>
    </source>
</evidence>
<evidence type="ECO:0000313" key="2">
    <source>
        <dbReference type="EMBL" id="MCV7172106.1"/>
    </source>
</evidence>
<evidence type="ECO:0000313" key="3">
    <source>
        <dbReference type="Proteomes" id="UP001140293"/>
    </source>
</evidence>
<accession>A0A9X2YRL5</accession>
<dbReference type="EMBL" id="JACKSJ010000162">
    <property type="protein sequence ID" value="MCV7172106.1"/>
    <property type="molecule type" value="Genomic_DNA"/>
</dbReference>
<sequence>MPVDWVTTDHEPALRALEAGLRDRGGVVLIGPAGVGKTTLARRTVERLGPADWVIATAPAGAVPFGAFRDVVDIPARGKTAAVLRSAEAALAGRLIVVDDAHLLDRLSATLLHRLAVGGKTRLVVTVGGPATDEVAALWNDDLLARVDVDPAAHDDARLETQVAEFLADLPAATRRAVHYLVVTDPVPLPVLLALVGDDAVADARRHGLIDVDGELVRAGHPLFVDAARDELGGPDLRRMRTELVERLAAAGPGGVVDRLWMAVLAAESDFELPGDVMAEAAAEALRLGDLDLSEQLGRAAVTPASGLATRLPLAYALAWQGRGRDADAVLAAIDPAGLSEDDLMEWALPRAANQFWMLSEPERATAFLRTVRGRVSAPGARATVDALSATFAMNAGTPARAVEIATEVLATPEADGTAVGWAASAAALACARLGRFAEVDAMAERAQAADHPGLLRFTSGFGQTTALLMAGELQRAAELARELADDAQLQQPGRAIGEVVLADVLIAQGDLDTATELLRRATAELTPTGYSWASLAWMLLTQALGQQGATVEAGKTLARAESRHGLKSMLFAPELMLARAWTHHARRDVHAAVAAARDAAKTAERGGQTAMALRALLDAVRLGDTRAADTLARLDVSCVFGRLTLEYAKALTAGDHSALDAVAADFDAVGMRGAARDARRQATASRPS</sequence>
<dbReference type="RefSeq" id="WP_264014285.1">
    <property type="nucleotide sequence ID" value="NZ_JACKSJ010000162.1"/>
</dbReference>
<dbReference type="Pfam" id="PF13401">
    <property type="entry name" value="AAA_22"/>
    <property type="match status" value="1"/>
</dbReference>
<name>A0A9X2YRL5_9MYCO</name>
<gene>
    <name evidence="2" type="ORF">H7I41_19505</name>
</gene>
<dbReference type="SMART" id="SM00382">
    <property type="entry name" value="AAA"/>
    <property type="match status" value="1"/>
</dbReference>
<feature type="domain" description="AAA+ ATPase" evidence="1">
    <location>
        <begin position="23"/>
        <end position="250"/>
    </location>
</feature>
<dbReference type="AlphaFoldDB" id="A0A9X2YRL5"/>
<keyword evidence="3" id="KW-1185">Reference proteome</keyword>
<dbReference type="InterPro" id="IPR003593">
    <property type="entry name" value="AAA+_ATPase"/>
</dbReference>
<dbReference type="InterPro" id="IPR049945">
    <property type="entry name" value="AAA_22"/>
</dbReference>
<reference evidence="2" key="1">
    <citation type="submission" date="2020-07" db="EMBL/GenBank/DDBJ databases">
        <authorList>
            <person name="Pettersson B.M.F."/>
            <person name="Behra P.R.K."/>
            <person name="Ramesh M."/>
            <person name="Das S."/>
            <person name="Dasgupta S."/>
            <person name="Kirsebom L.A."/>
        </authorList>
    </citation>
    <scope>NUCLEOTIDE SEQUENCE</scope>
    <source>
        <strain evidence="2">DSM 44615</strain>
    </source>
</reference>
<dbReference type="InterPro" id="IPR027417">
    <property type="entry name" value="P-loop_NTPase"/>
</dbReference>
<dbReference type="InterPro" id="IPR011990">
    <property type="entry name" value="TPR-like_helical_dom_sf"/>
</dbReference>
<proteinExistence type="predicted"/>
<dbReference type="Proteomes" id="UP001140293">
    <property type="component" value="Unassembled WGS sequence"/>
</dbReference>
<dbReference type="Gene3D" id="3.40.50.300">
    <property type="entry name" value="P-loop containing nucleotide triphosphate hydrolases"/>
    <property type="match status" value="1"/>
</dbReference>
<dbReference type="GO" id="GO:0016887">
    <property type="term" value="F:ATP hydrolysis activity"/>
    <property type="evidence" value="ECO:0007669"/>
    <property type="project" value="InterPro"/>
</dbReference>
<dbReference type="SUPFAM" id="SSF52540">
    <property type="entry name" value="P-loop containing nucleoside triphosphate hydrolases"/>
    <property type="match status" value="1"/>
</dbReference>